<comment type="caution">
    <text evidence="1">The sequence shown here is derived from an EMBL/GenBank/DDBJ whole genome shotgun (WGS) entry which is preliminary data.</text>
</comment>
<accession>A0A0F9PP07</accession>
<proteinExistence type="predicted"/>
<name>A0A0F9PP07_9ZZZZ</name>
<protein>
    <submittedName>
        <fullName evidence="1">Uncharacterized protein</fullName>
    </submittedName>
</protein>
<organism evidence="1">
    <name type="scientific">marine sediment metagenome</name>
    <dbReference type="NCBI Taxonomy" id="412755"/>
    <lineage>
        <taxon>unclassified sequences</taxon>
        <taxon>metagenomes</taxon>
        <taxon>ecological metagenomes</taxon>
    </lineage>
</organism>
<evidence type="ECO:0000313" key="1">
    <source>
        <dbReference type="EMBL" id="KKN26322.1"/>
    </source>
</evidence>
<gene>
    <name evidence="1" type="ORF">LCGC14_0875730</name>
</gene>
<dbReference type="EMBL" id="LAZR01002728">
    <property type="protein sequence ID" value="KKN26322.1"/>
    <property type="molecule type" value="Genomic_DNA"/>
</dbReference>
<reference evidence="1" key="1">
    <citation type="journal article" date="2015" name="Nature">
        <title>Complex archaea that bridge the gap between prokaryotes and eukaryotes.</title>
        <authorList>
            <person name="Spang A."/>
            <person name="Saw J.H."/>
            <person name="Jorgensen S.L."/>
            <person name="Zaremba-Niedzwiedzka K."/>
            <person name="Martijn J."/>
            <person name="Lind A.E."/>
            <person name="van Eijk R."/>
            <person name="Schleper C."/>
            <person name="Guy L."/>
            <person name="Ettema T.J."/>
        </authorList>
    </citation>
    <scope>NUCLEOTIDE SEQUENCE</scope>
</reference>
<sequence length="68" mass="8424">MRTGRRKYGFYDNYKVAFSNQHLFNLEKYQEKWSHIWAQNYVFYNLEVFIKNFFPTPIIPYSDSFLNP</sequence>
<dbReference type="AlphaFoldDB" id="A0A0F9PP07"/>